<evidence type="ECO:0000256" key="4">
    <source>
        <dbReference type="ARBA" id="ARBA00022777"/>
    </source>
</evidence>
<dbReference type="CDD" id="cd06225">
    <property type="entry name" value="HAMP"/>
    <property type="match status" value="1"/>
</dbReference>
<evidence type="ECO:0000313" key="7">
    <source>
        <dbReference type="EMBL" id="RGB82408.1"/>
    </source>
</evidence>
<dbReference type="InterPro" id="IPR003660">
    <property type="entry name" value="HAMP_dom"/>
</dbReference>
<dbReference type="PANTHER" id="PTHR34220:SF7">
    <property type="entry name" value="SENSOR HISTIDINE KINASE YPDA"/>
    <property type="match status" value="1"/>
</dbReference>
<dbReference type="SMART" id="SM00387">
    <property type="entry name" value="HATPase_c"/>
    <property type="match status" value="1"/>
</dbReference>
<feature type="transmembrane region" description="Helical" evidence="5">
    <location>
        <begin position="12"/>
        <end position="33"/>
    </location>
</feature>
<accession>A0A3E2TT97</accession>
<keyword evidence="4 7" id="KW-0418">Kinase</keyword>
<dbReference type="Pfam" id="PF02518">
    <property type="entry name" value="HATPase_c"/>
    <property type="match status" value="1"/>
</dbReference>
<dbReference type="SMART" id="SM00304">
    <property type="entry name" value="HAMP"/>
    <property type="match status" value="1"/>
</dbReference>
<dbReference type="Gene3D" id="3.30.565.10">
    <property type="entry name" value="Histidine kinase-like ATPase, C-terminal domain"/>
    <property type="match status" value="1"/>
</dbReference>
<dbReference type="Pfam" id="PF00672">
    <property type="entry name" value="HAMP"/>
    <property type="match status" value="1"/>
</dbReference>
<dbReference type="EMBL" id="QVEP01000001">
    <property type="protein sequence ID" value="RGB82408.1"/>
    <property type="molecule type" value="Genomic_DNA"/>
</dbReference>
<dbReference type="Pfam" id="PF06580">
    <property type="entry name" value="His_kinase"/>
    <property type="match status" value="1"/>
</dbReference>
<dbReference type="AlphaFoldDB" id="A0A3E2TT97"/>
<sequence length="493" mass="55657">MFRYKKLSLNRKIMMIAAAAIVPMICLVCYLLWTISYTTGAYADITNNVAKANEYVRDFKERIDYTTYLAVINNKKIDELDVGTVTVNGILTVDPYAYIDELKSVCNDLAHSATVELNRSQMVRLKNTLNTLANCIHELENNIGRENSYDQNMATLDNDVYALTSLVQSCIRDYIYAETLNFDQIKAQMDENNRIIFCFTILASLLVVILTVGLSVRAARNITGPIRNLCMLTCKVAGGDFTAQTKDVESGDEIALLMDNFNDMTKEIGQLVEDMKRNHETLRLSETKLLQAQINPHFLYNTLDTAVWLAEAKQNDQVIRLLTYLSDFFRTSLSNGQSFITIQEEQRHIESYLKIQQFRYQDTLAYNIDIDKALYNFTIPKLLLQPLVENALVHGIRGKRGKGTISVTGRLEGDNIVFCVTDDGVGMDEEKLYNLRKASVDGSTQSANIAAFGVGNVNERIHIYYGENYGLFFKSQPDVGTTARVVIPTRNVS</sequence>
<dbReference type="Proteomes" id="UP000260773">
    <property type="component" value="Unassembled WGS sequence"/>
</dbReference>
<keyword evidence="2" id="KW-0597">Phosphoprotein</keyword>
<keyword evidence="5" id="KW-0812">Transmembrane</keyword>
<dbReference type="SUPFAM" id="SSF158472">
    <property type="entry name" value="HAMP domain-like"/>
    <property type="match status" value="1"/>
</dbReference>
<keyword evidence="3" id="KW-0808">Transferase</keyword>
<comment type="caution">
    <text evidence="7">The sequence shown here is derived from an EMBL/GenBank/DDBJ whole genome shotgun (WGS) entry which is preliminary data.</text>
</comment>
<feature type="transmembrane region" description="Helical" evidence="5">
    <location>
        <begin position="194"/>
        <end position="216"/>
    </location>
</feature>
<dbReference type="GO" id="GO:0000155">
    <property type="term" value="F:phosphorelay sensor kinase activity"/>
    <property type="evidence" value="ECO:0007669"/>
    <property type="project" value="InterPro"/>
</dbReference>
<evidence type="ECO:0000256" key="5">
    <source>
        <dbReference type="SAM" id="Phobius"/>
    </source>
</evidence>
<evidence type="ECO:0000259" key="6">
    <source>
        <dbReference type="PROSITE" id="PS50885"/>
    </source>
</evidence>
<dbReference type="SUPFAM" id="SSF55874">
    <property type="entry name" value="ATPase domain of HSP90 chaperone/DNA topoisomerase II/histidine kinase"/>
    <property type="match status" value="1"/>
</dbReference>
<protein>
    <submittedName>
        <fullName evidence="7">Sensor histidine kinase</fullName>
    </submittedName>
</protein>
<evidence type="ECO:0000256" key="1">
    <source>
        <dbReference type="ARBA" id="ARBA00004370"/>
    </source>
</evidence>
<feature type="domain" description="HAMP" evidence="6">
    <location>
        <begin position="220"/>
        <end position="273"/>
    </location>
</feature>
<dbReference type="InterPro" id="IPR010559">
    <property type="entry name" value="Sig_transdc_His_kin_internal"/>
</dbReference>
<keyword evidence="5" id="KW-0472">Membrane</keyword>
<evidence type="ECO:0000256" key="2">
    <source>
        <dbReference type="ARBA" id="ARBA00022553"/>
    </source>
</evidence>
<name>A0A3E2TT97_9FIRM</name>
<comment type="subcellular location">
    <subcellularLocation>
        <location evidence="1">Membrane</location>
    </subcellularLocation>
</comment>
<dbReference type="GO" id="GO:0016020">
    <property type="term" value="C:membrane"/>
    <property type="evidence" value="ECO:0007669"/>
    <property type="project" value="UniProtKB-SubCell"/>
</dbReference>
<reference evidence="7 8" key="1">
    <citation type="submission" date="2018-08" db="EMBL/GenBank/DDBJ databases">
        <title>A genome reference for cultivated species of the human gut microbiota.</title>
        <authorList>
            <person name="Zou Y."/>
            <person name="Xue W."/>
            <person name="Luo G."/>
        </authorList>
    </citation>
    <scope>NUCLEOTIDE SEQUENCE [LARGE SCALE GENOMIC DNA]</scope>
    <source>
        <strain evidence="7 8">AF45-17</strain>
    </source>
</reference>
<dbReference type="PANTHER" id="PTHR34220">
    <property type="entry name" value="SENSOR HISTIDINE KINASE YPDA"/>
    <property type="match status" value="1"/>
</dbReference>
<dbReference type="InterPro" id="IPR036890">
    <property type="entry name" value="HATPase_C_sf"/>
</dbReference>
<evidence type="ECO:0000256" key="3">
    <source>
        <dbReference type="ARBA" id="ARBA00022679"/>
    </source>
</evidence>
<evidence type="ECO:0000313" key="8">
    <source>
        <dbReference type="Proteomes" id="UP000260773"/>
    </source>
</evidence>
<organism evidence="7 8">
    <name type="scientific">Coprococcus catus</name>
    <dbReference type="NCBI Taxonomy" id="116085"/>
    <lineage>
        <taxon>Bacteria</taxon>
        <taxon>Bacillati</taxon>
        <taxon>Bacillota</taxon>
        <taxon>Clostridia</taxon>
        <taxon>Lachnospirales</taxon>
        <taxon>Lachnospiraceae</taxon>
        <taxon>Coprococcus</taxon>
    </lineage>
</organism>
<dbReference type="Gene3D" id="6.10.340.10">
    <property type="match status" value="1"/>
</dbReference>
<dbReference type="PROSITE" id="PS50885">
    <property type="entry name" value="HAMP"/>
    <property type="match status" value="1"/>
</dbReference>
<proteinExistence type="predicted"/>
<dbReference type="InterPro" id="IPR003594">
    <property type="entry name" value="HATPase_dom"/>
</dbReference>
<gene>
    <name evidence="7" type="ORF">DW070_00190</name>
</gene>
<keyword evidence="5" id="KW-1133">Transmembrane helix</keyword>
<dbReference type="InterPro" id="IPR050640">
    <property type="entry name" value="Bact_2-comp_sensor_kinase"/>
</dbReference>